<dbReference type="OMA" id="DWKCGEN"/>
<protein>
    <submittedName>
        <fullName evidence="8">Uncharacterized protein</fullName>
    </submittedName>
</protein>
<dbReference type="EMBL" id="KQ257453">
    <property type="protein sequence ID" value="KND02127.1"/>
    <property type="molecule type" value="Genomic_DNA"/>
</dbReference>
<feature type="domain" description="RanBP2-type" evidence="7">
    <location>
        <begin position="572"/>
        <end position="601"/>
    </location>
</feature>
<dbReference type="Pfam" id="PF00076">
    <property type="entry name" value="RRM_1"/>
    <property type="match status" value="1"/>
</dbReference>
<dbReference type="FunCoup" id="A0A0L0HM03">
    <property type="interactions" value="47"/>
</dbReference>
<dbReference type="InterPro" id="IPR047201">
    <property type="entry name" value="ERI-1_3'hExo-like"/>
</dbReference>
<dbReference type="PROSITE" id="PS50199">
    <property type="entry name" value="ZF_RANBP2_2"/>
    <property type="match status" value="7"/>
</dbReference>
<feature type="domain" description="RanBP2-type" evidence="7">
    <location>
        <begin position="372"/>
        <end position="401"/>
    </location>
</feature>
<dbReference type="SMART" id="SM00360">
    <property type="entry name" value="RRM"/>
    <property type="match status" value="1"/>
</dbReference>
<dbReference type="CDD" id="cd06133">
    <property type="entry name" value="ERI-1_3'hExo_like"/>
    <property type="match status" value="1"/>
</dbReference>
<dbReference type="Proteomes" id="UP000053201">
    <property type="component" value="Unassembled WGS sequence"/>
</dbReference>
<keyword evidence="3" id="KW-0862">Zinc</keyword>
<dbReference type="SUPFAM" id="SSF53098">
    <property type="entry name" value="Ribonuclease H-like"/>
    <property type="match status" value="1"/>
</dbReference>
<reference evidence="8 9" key="1">
    <citation type="submission" date="2009-08" db="EMBL/GenBank/DDBJ databases">
        <title>The Genome Sequence of Spizellomyces punctatus strain DAOM BR117.</title>
        <authorList>
            <consortium name="The Broad Institute Genome Sequencing Platform"/>
            <person name="Russ C."/>
            <person name="Cuomo C."/>
            <person name="Shea T."/>
            <person name="Young S.K."/>
            <person name="Zeng Q."/>
            <person name="Koehrsen M."/>
            <person name="Haas B."/>
            <person name="Borodovsky M."/>
            <person name="Guigo R."/>
            <person name="Alvarado L."/>
            <person name="Berlin A."/>
            <person name="Bochicchio J."/>
            <person name="Borenstein D."/>
            <person name="Chapman S."/>
            <person name="Chen Z."/>
            <person name="Engels R."/>
            <person name="Freedman E."/>
            <person name="Gellesch M."/>
            <person name="Goldberg J."/>
            <person name="Griggs A."/>
            <person name="Gujja S."/>
            <person name="Heiman D."/>
            <person name="Hepburn T."/>
            <person name="Howarth C."/>
            <person name="Jen D."/>
            <person name="Larson L."/>
            <person name="Lewis B."/>
            <person name="Mehta T."/>
            <person name="Park D."/>
            <person name="Pearson M."/>
            <person name="Roberts A."/>
            <person name="Saif S."/>
            <person name="Shenoy N."/>
            <person name="Sisk P."/>
            <person name="Stolte C."/>
            <person name="Sykes S."/>
            <person name="Thomson T."/>
            <person name="Walk T."/>
            <person name="White J."/>
            <person name="Yandava C."/>
            <person name="Burger G."/>
            <person name="Gray M.W."/>
            <person name="Holland P.W.H."/>
            <person name="King N."/>
            <person name="Lang F.B.F."/>
            <person name="Roger A.J."/>
            <person name="Ruiz-Trillo I."/>
            <person name="Lander E."/>
            <person name="Nusbaum C."/>
        </authorList>
    </citation>
    <scope>NUCLEOTIDE SEQUENCE [LARGE SCALE GENOMIC DNA]</scope>
    <source>
        <strain evidence="8 9">DAOM BR117</strain>
    </source>
</reference>
<evidence type="ECO:0000313" key="8">
    <source>
        <dbReference type="EMBL" id="KND02127.1"/>
    </source>
</evidence>
<feature type="domain" description="RanBP2-type" evidence="7">
    <location>
        <begin position="620"/>
        <end position="651"/>
    </location>
</feature>
<dbReference type="CDD" id="cd12254">
    <property type="entry name" value="RRM_hnRNPH_ESRPs_RBM12_like"/>
    <property type="match status" value="1"/>
</dbReference>
<dbReference type="PROSITE" id="PS01358">
    <property type="entry name" value="ZF_RANBP2_1"/>
    <property type="match status" value="7"/>
</dbReference>
<evidence type="ECO:0000313" key="9">
    <source>
        <dbReference type="Proteomes" id="UP000053201"/>
    </source>
</evidence>
<dbReference type="RefSeq" id="XP_016610166.1">
    <property type="nucleotide sequence ID" value="XM_016750904.1"/>
</dbReference>
<dbReference type="InterPro" id="IPR035979">
    <property type="entry name" value="RBD_domain_sf"/>
</dbReference>
<keyword evidence="2 5" id="KW-0863">Zinc-finger</keyword>
<sequence length="701" mass="77326">MNGTMSADLVGSLLSSLSLQGDADGLIPHCPYDFIIAVDLEATCDENHADPSAVQVPRDKGEIIELSYAVVSVPERRIVHQRQNFVRPVETTVTAYCTQLTGITPELVENAGTLREAVEDLLSFIQTNPQSTFCFMAHGEWDFRFQLPRECQEKAIPLPPLFSVFFDITKEVHRMITLSAGVPRPASTASLLSLCKAMGLQHEGRLHSGLDDAVTVARLAIILLQRVHTWFAEKGDGALPPGLELPLSIPIDLGQEIEDFAVARSRVVRLGGVPFKATQTQVLTFIGESGVAPESMWMIKNAEGRSDGRGLVVLHTHEDAMAALSLNGRVMGDRVVQVTPGSEVDLEETAAVRGPFLTDLEAQQATPSQEVKPGDWLCPTCQFHNFASRRSCSKCHAVNPSPTPYVSNQPLKPGDWICQDPTCTFQNFASRMLCMRCRGPRPAGMELARPNGMNGTLGISFLTPDGTPVQQRPQEVRPGDWFCPNCQFHNFASRRNCVKCSLTVTLPAPPRSFAPNKPGDWACPNPACGFHNFQYRNECKVCQTVKPAGMEYHPAMHMQGARQQLSRPMELRPGDWLCPHCQTHNFASRRACMKCNASMHVNGGMVRPHHHKPSSKNNLRPGDWLCPDPTCAFWNFKSKTACTRCGRASIGAQIVPEGYNGGTFGARRDGDWDCPIQECAFHNFRSRTECHRCGAMKPVEE</sequence>
<dbReference type="InterPro" id="IPR012337">
    <property type="entry name" value="RNaseH-like_sf"/>
</dbReference>
<evidence type="ECO:0000256" key="4">
    <source>
        <dbReference type="PROSITE-ProRule" id="PRU00176"/>
    </source>
</evidence>
<dbReference type="eggNOG" id="KOG4198">
    <property type="taxonomic scope" value="Eukaryota"/>
</dbReference>
<proteinExistence type="predicted"/>
<dbReference type="Gene3D" id="4.10.1060.10">
    <property type="entry name" value="Zinc finger, RanBP2-type"/>
    <property type="match status" value="7"/>
</dbReference>
<feature type="domain" description="RanBP2-type" evidence="7">
    <location>
        <begin position="668"/>
        <end position="699"/>
    </location>
</feature>
<dbReference type="InterPro" id="IPR012677">
    <property type="entry name" value="Nucleotide-bd_a/b_plait_sf"/>
</dbReference>
<feature type="domain" description="RanBP2-type" evidence="7">
    <location>
        <begin position="412"/>
        <end position="443"/>
    </location>
</feature>
<evidence type="ECO:0000256" key="3">
    <source>
        <dbReference type="ARBA" id="ARBA00022833"/>
    </source>
</evidence>
<dbReference type="AlphaFoldDB" id="A0A0L0HM03"/>
<dbReference type="SUPFAM" id="SSF54928">
    <property type="entry name" value="RNA-binding domain, RBD"/>
    <property type="match status" value="1"/>
</dbReference>
<dbReference type="PROSITE" id="PS50102">
    <property type="entry name" value="RRM"/>
    <property type="match status" value="1"/>
</dbReference>
<dbReference type="InterPro" id="IPR036397">
    <property type="entry name" value="RNaseH_sf"/>
</dbReference>
<dbReference type="InterPro" id="IPR013520">
    <property type="entry name" value="Ribonucl_H"/>
</dbReference>
<feature type="domain" description="RanBP2-type" evidence="7">
    <location>
        <begin position="517"/>
        <end position="548"/>
    </location>
</feature>
<evidence type="ECO:0000259" key="7">
    <source>
        <dbReference type="PROSITE" id="PS50199"/>
    </source>
</evidence>
<dbReference type="GO" id="GO:0008270">
    <property type="term" value="F:zinc ion binding"/>
    <property type="evidence" value="ECO:0007669"/>
    <property type="project" value="UniProtKB-KW"/>
</dbReference>
<dbReference type="PANTHER" id="PTHR23111">
    <property type="entry name" value="ZINC FINGER PROTEIN"/>
    <property type="match status" value="1"/>
</dbReference>
<dbReference type="Gene3D" id="3.30.420.10">
    <property type="entry name" value="Ribonuclease H-like superfamily/Ribonuclease H"/>
    <property type="match status" value="1"/>
</dbReference>
<dbReference type="InParanoid" id="A0A0L0HM03"/>
<evidence type="ECO:0000256" key="5">
    <source>
        <dbReference type="PROSITE-ProRule" id="PRU00322"/>
    </source>
</evidence>
<dbReference type="SMART" id="SM00547">
    <property type="entry name" value="ZnF_RBZ"/>
    <property type="match status" value="7"/>
</dbReference>
<dbReference type="OrthoDB" id="448399at2759"/>
<evidence type="ECO:0000259" key="6">
    <source>
        <dbReference type="PROSITE" id="PS50102"/>
    </source>
</evidence>
<keyword evidence="9" id="KW-1185">Reference proteome</keyword>
<name>A0A0L0HM03_SPIPD</name>
<dbReference type="InterPro" id="IPR001876">
    <property type="entry name" value="Znf_RanBP2"/>
</dbReference>
<dbReference type="GO" id="GO:0003729">
    <property type="term" value="F:mRNA binding"/>
    <property type="evidence" value="ECO:0007669"/>
    <property type="project" value="TreeGrafter"/>
</dbReference>
<dbReference type="VEuPathDB" id="FungiDB:SPPG_02621"/>
<dbReference type="Gene3D" id="3.30.70.330">
    <property type="match status" value="1"/>
</dbReference>
<gene>
    <name evidence="8" type="ORF">SPPG_02621</name>
</gene>
<dbReference type="InterPro" id="IPR000504">
    <property type="entry name" value="RRM_dom"/>
</dbReference>
<dbReference type="SMART" id="SM00479">
    <property type="entry name" value="EXOIII"/>
    <property type="match status" value="1"/>
</dbReference>
<feature type="domain" description="RanBP2-type" evidence="7">
    <location>
        <begin position="477"/>
        <end position="500"/>
    </location>
</feature>
<dbReference type="GeneID" id="27686194"/>
<dbReference type="InterPro" id="IPR036443">
    <property type="entry name" value="Znf_RanBP2_sf"/>
</dbReference>
<keyword evidence="4" id="KW-0694">RNA-binding</keyword>
<feature type="domain" description="RRM" evidence="6">
    <location>
        <begin position="266"/>
        <end position="343"/>
    </location>
</feature>
<evidence type="ECO:0000256" key="1">
    <source>
        <dbReference type="ARBA" id="ARBA00022723"/>
    </source>
</evidence>
<dbReference type="STRING" id="645134.A0A0L0HM03"/>
<dbReference type="Pfam" id="PF00641">
    <property type="entry name" value="Zn_ribbon_RanBP"/>
    <property type="match status" value="6"/>
</dbReference>
<accession>A0A0L0HM03</accession>
<evidence type="ECO:0000256" key="2">
    <source>
        <dbReference type="ARBA" id="ARBA00022771"/>
    </source>
</evidence>
<dbReference type="PANTHER" id="PTHR23111:SF40">
    <property type="entry name" value="RNA-BINDING PROTEIN INVOLVED IN HETEROCHROMATIN ASSEMBLY-RELATED"/>
    <property type="match status" value="1"/>
</dbReference>
<dbReference type="Pfam" id="PF00929">
    <property type="entry name" value="RNase_T"/>
    <property type="match status" value="1"/>
</dbReference>
<dbReference type="SUPFAM" id="SSF90209">
    <property type="entry name" value="Ran binding protein zinc finger-like"/>
    <property type="match status" value="7"/>
</dbReference>
<organism evidence="8 9">
    <name type="scientific">Spizellomyces punctatus (strain DAOM BR117)</name>
    <dbReference type="NCBI Taxonomy" id="645134"/>
    <lineage>
        <taxon>Eukaryota</taxon>
        <taxon>Fungi</taxon>
        <taxon>Fungi incertae sedis</taxon>
        <taxon>Chytridiomycota</taxon>
        <taxon>Chytridiomycota incertae sedis</taxon>
        <taxon>Chytridiomycetes</taxon>
        <taxon>Spizellomycetales</taxon>
        <taxon>Spizellomycetaceae</taxon>
        <taxon>Spizellomyces</taxon>
    </lineage>
</organism>
<dbReference type="GO" id="GO:0000175">
    <property type="term" value="F:3'-5'-RNA exonuclease activity"/>
    <property type="evidence" value="ECO:0007669"/>
    <property type="project" value="InterPro"/>
</dbReference>
<keyword evidence="1" id="KW-0479">Metal-binding</keyword>